<evidence type="ECO:0000313" key="8">
    <source>
        <dbReference type="Proteomes" id="UP000531594"/>
    </source>
</evidence>
<dbReference type="AlphaFoldDB" id="A0A7X0HRQ6"/>
<dbReference type="GO" id="GO:0006231">
    <property type="term" value="P:dTMP biosynthetic process"/>
    <property type="evidence" value="ECO:0007669"/>
    <property type="project" value="UniProtKB-UniRule"/>
</dbReference>
<dbReference type="SUPFAM" id="SSF55831">
    <property type="entry name" value="Thymidylate synthase/dCMP hydroxymethylase"/>
    <property type="match status" value="1"/>
</dbReference>
<dbReference type="GO" id="GO:0005829">
    <property type="term" value="C:cytosol"/>
    <property type="evidence" value="ECO:0007669"/>
    <property type="project" value="TreeGrafter"/>
</dbReference>
<dbReference type="NCBIfam" id="TIGR03284">
    <property type="entry name" value="thym_sym"/>
    <property type="match status" value="1"/>
</dbReference>
<feature type="active site" description="Nucleophile" evidence="5">
    <location>
        <position position="200"/>
    </location>
</feature>
<keyword evidence="3 5" id="KW-0808">Transferase</keyword>
<keyword evidence="2 5" id="KW-0489">Methyltransferase</keyword>
<comment type="catalytic activity">
    <reaction evidence="5">
        <text>dUMP + (6R)-5,10-methylene-5,6,7,8-tetrahydrofolate = 7,8-dihydrofolate + dTMP</text>
        <dbReference type="Rhea" id="RHEA:12104"/>
        <dbReference type="ChEBI" id="CHEBI:15636"/>
        <dbReference type="ChEBI" id="CHEBI:57451"/>
        <dbReference type="ChEBI" id="CHEBI:63528"/>
        <dbReference type="ChEBI" id="CHEBI:246422"/>
        <dbReference type="EC" id="2.1.1.45"/>
    </reaction>
</comment>
<evidence type="ECO:0000259" key="6">
    <source>
        <dbReference type="Pfam" id="PF00303"/>
    </source>
</evidence>
<dbReference type="PANTHER" id="PTHR11548:SF9">
    <property type="entry name" value="THYMIDYLATE SYNTHASE"/>
    <property type="match status" value="1"/>
</dbReference>
<feature type="binding site" description="in other chain" evidence="5">
    <location>
        <position position="231"/>
    </location>
    <ligand>
        <name>dUMP</name>
        <dbReference type="ChEBI" id="CHEBI:246422"/>
        <note>ligand shared between dimeric partners</note>
    </ligand>
</feature>
<dbReference type="HAMAP" id="MF_00008">
    <property type="entry name" value="Thymidy_synth_bact"/>
    <property type="match status" value="1"/>
</dbReference>
<organism evidence="7 8">
    <name type="scientific">Bacillus benzoevorans</name>
    <dbReference type="NCBI Taxonomy" id="1456"/>
    <lineage>
        <taxon>Bacteria</taxon>
        <taxon>Bacillati</taxon>
        <taxon>Bacillota</taxon>
        <taxon>Bacilli</taxon>
        <taxon>Bacillales</taxon>
        <taxon>Bacillaceae</taxon>
        <taxon>Bacillus</taxon>
    </lineage>
</organism>
<keyword evidence="8" id="KW-1185">Reference proteome</keyword>
<proteinExistence type="inferred from homology"/>
<dbReference type="GO" id="GO:0032259">
    <property type="term" value="P:methylation"/>
    <property type="evidence" value="ECO:0007669"/>
    <property type="project" value="UniProtKB-KW"/>
</dbReference>
<dbReference type="InterPro" id="IPR045097">
    <property type="entry name" value="Thymidate_synth/dCMP_Mease"/>
</dbReference>
<feature type="binding site" evidence="5">
    <location>
        <position position="317"/>
    </location>
    <ligand>
        <name>(6R)-5,10-methylene-5,6,7,8-tetrahydrofolate</name>
        <dbReference type="ChEBI" id="CHEBI:15636"/>
    </ligand>
</feature>
<dbReference type="GO" id="GO:0006235">
    <property type="term" value="P:dTTP biosynthetic process"/>
    <property type="evidence" value="ECO:0007669"/>
    <property type="project" value="UniProtKB-UniRule"/>
</dbReference>
<reference evidence="7 8" key="1">
    <citation type="submission" date="2020-08" db="EMBL/GenBank/DDBJ databases">
        <title>Genomic Encyclopedia of Type Strains, Phase IV (KMG-IV): sequencing the most valuable type-strain genomes for metagenomic binning, comparative biology and taxonomic classification.</title>
        <authorList>
            <person name="Goeker M."/>
        </authorList>
    </citation>
    <scope>NUCLEOTIDE SEQUENCE [LARGE SCALE GENOMIC DNA]</scope>
    <source>
        <strain evidence="7 8">DSM 5391</strain>
    </source>
</reference>
<comment type="caution">
    <text evidence="5">Lacks conserved residue(s) required for the propagation of feature annotation.</text>
</comment>
<comment type="subunit">
    <text evidence="5">Homodimer.</text>
</comment>
<evidence type="ECO:0000256" key="3">
    <source>
        <dbReference type="ARBA" id="ARBA00022679"/>
    </source>
</evidence>
<dbReference type="RefSeq" id="WP_184523842.1">
    <property type="nucleotide sequence ID" value="NZ_JACHGK010000003.1"/>
</dbReference>
<dbReference type="EC" id="2.1.1.45" evidence="1 5"/>
<dbReference type="Proteomes" id="UP000531594">
    <property type="component" value="Unassembled WGS sequence"/>
</dbReference>
<comment type="function">
    <text evidence="5">Catalyzes the reductive methylation of 2'-deoxyuridine-5'-monophosphate (dUMP) to 2'-deoxythymidine-5'-monophosphate (dTMP) while utilizing 5,10-methylenetetrahydrofolate (mTHF) as the methyl donor and reductant in the reaction, yielding dihydrofolate (DHF) as a by-product. This enzymatic reaction provides an intracellular de novo source of dTMP, an essential precursor for DNA biosynthesis.</text>
</comment>
<comment type="pathway">
    <text evidence="5">Pyrimidine metabolism; dTTP biosynthesis.</text>
</comment>
<feature type="binding site" description="in other chain" evidence="5">
    <location>
        <begin position="220"/>
        <end position="223"/>
    </location>
    <ligand>
        <name>dUMP</name>
        <dbReference type="ChEBI" id="CHEBI:246422"/>
        <note>ligand shared between dimeric partners</note>
    </ligand>
</feature>
<feature type="domain" description="Thymidylate synthase/dCMP hydroxymethylase" evidence="6">
    <location>
        <begin position="7"/>
        <end position="318"/>
    </location>
</feature>
<comment type="similarity">
    <text evidence="5">Belongs to the thymidylate synthase family. Bacterial-type ThyA subfamily.</text>
</comment>
<evidence type="ECO:0000256" key="5">
    <source>
        <dbReference type="HAMAP-Rule" id="MF_00008"/>
    </source>
</evidence>
<keyword evidence="5" id="KW-0963">Cytoplasm</keyword>
<evidence type="ECO:0000256" key="1">
    <source>
        <dbReference type="ARBA" id="ARBA00011947"/>
    </source>
</evidence>
<dbReference type="CDD" id="cd00351">
    <property type="entry name" value="TS_Pyrimidine_HMase"/>
    <property type="match status" value="1"/>
</dbReference>
<feature type="binding site" description="in other chain" evidence="5">
    <location>
        <begin position="261"/>
        <end position="263"/>
    </location>
    <ligand>
        <name>dUMP</name>
        <dbReference type="ChEBI" id="CHEBI:246422"/>
        <note>ligand shared between dimeric partners</note>
    </ligand>
</feature>
<accession>A0A7X0HRQ6</accession>
<sequence>MEHQEYEYLNMCRHVLENGNQKGDRTGTGTLSVFGYQMRFDLQQGFPLLTTKRVPFKLIASELLWFIKGDTNIRYLLQHNNHIWDEWAFKNWVESDEYQGPDMTDFGLRSQQDEEFRCKYEAEMAKFIDKILSDEGFANKYGELGPVYGKQWRAWETTTGGKIDQLTGLIEQIKMNPNSRRLILSSWSPEFTPQMALPPCHSLFQFYVHDGRLSCQLYQRSGDIFLGIPFNIASYALLTHLIAHECGLQAGEFVHTIGDAHIYVNHFQQIEMQLQREPRPFPVLKLNEQKKSLFDFEMEDISIEGYDPHPAIKAPVAV</sequence>
<gene>
    <name evidence="5" type="primary">thyA</name>
    <name evidence="7" type="ORF">HNR53_001211</name>
</gene>
<dbReference type="EMBL" id="JACHGK010000003">
    <property type="protein sequence ID" value="MBB6444602.1"/>
    <property type="molecule type" value="Genomic_DNA"/>
</dbReference>
<comment type="subcellular location">
    <subcellularLocation>
        <location evidence="5">Cytoplasm</location>
    </subcellularLocation>
</comment>
<dbReference type="UniPathway" id="UPA00575"/>
<protein>
    <recommendedName>
        <fullName evidence="1 5">Thymidylate synthase</fullName>
        <shortName evidence="5">TS</shortName>
        <shortName evidence="5">TSase</shortName>
        <ecNumber evidence="1 5">2.1.1.45</ecNumber>
    </recommendedName>
</protein>
<feature type="binding site" evidence="5">
    <location>
        <position position="223"/>
    </location>
    <ligand>
        <name>(6R)-5,10-methylene-5,6,7,8-tetrahydrofolate</name>
        <dbReference type="ChEBI" id="CHEBI:15636"/>
    </ligand>
</feature>
<dbReference type="InterPro" id="IPR023451">
    <property type="entry name" value="Thymidate_synth/dCMP_Mease_dom"/>
</dbReference>
<evidence type="ECO:0000256" key="2">
    <source>
        <dbReference type="ARBA" id="ARBA00022603"/>
    </source>
</evidence>
<dbReference type="GO" id="GO:0004799">
    <property type="term" value="F:thymidylate synthase activity"/>
    <property type="evidence" value="ECO:0007669"/>
    <property type="project" value="UniProtKB-UniRule"/>
</dbReference>
<evidence type="ECO:0000313" key="7">
    <source>
        <dbReference type="EMBL" id="MBB6444602.1"/>
    </source>
</evidence>
<dbReference type="InterPro" id="IPR000398">
    <property type="entry name" value="Thymidylate_synthase"/>
</dbReference>
<keyword evidence="4 5" id="KW-0545">Nucleotide biosynthesis</keyword>
<feature type="binding site" description="in other chain" evidence="5">
    <location>
        <position position="25"/>
    </location>
    <ligand>
        <name>dUMP</name>
        <dbReference type="ChEBI" id="CHEBI:246422"/>
        <note>ligand shared between dimeric partners</note>
    </ligand>
</feature>
<dbReference type="NCBIfam" id="NF002496">
    <property type="entry name" value="PRK01827.1-2"/>
    <property type="match status" value="1"/>
</dbReference>
<dbReference type="Gene3D" id="3.30.572.10">
    <property type="entry name" value="Thymidylate synthase/dCMP hydroxymethylase domain"/>
    <property type="match status" value="1"/>
</dbReference>
<evidence type="ECO:0000256" key="4">
    <source>
        <dbReference type="ARBA" id="ARBA00022727"/>
    </source>
</evidence>
<dbReference type="PANTHER" id="PTHR11548">
    <property type="entry name" value="THYMIDYLATE SYNTHASE 1"/>
    <property type="match status" value="1"/>
</dbReference>
<comment type="caution">
    <text evidence="7">The sequence shown here is derived from an EMBL/GenBank/DDBJ whole genome shotgun (WGS) entry which is preliminary data.</text>
</comment>
<dbReference type="Pfam" id="PF00303">
    <property type="entry name" value="Thymidylat_synt"/>
    <property type="match status" value="1"/>
</dbReference>
<dbReference type="PRINTS" id="PR00108">
    <property type="entry name" value="THYMDSNTHASE"/>
</dbReference>
<dbReference type="InterPro" id="IPR036926">
    <property type="entry name" value="Thymidate_synth/dCMP_Mease_sf"/>
</dbReference>
<name>A0A7X0HRQ6_9BACI</name>
<feature type="binding site" evidence="5">
    <location>
        <begin position="180"/>
        <end position="181"/>
    </location>
    <ligand>
        <name>dUMP</name>
        <dbReference type="ChEBI" id="CHEBI:246422"/>
        <note>ligand shared between dimeric partners</note>
    </ligand>
</feature>